<accession>A0ABC8JW80</accession>
<evidence type="ECO:0000313" key="1">
    <source>
        <dbReference type="EMBL" id="CAH8344440.1"/>
    </source>
</evidence>
<comment type="caution">
    <text evidence="1">The sequence shown here is derived from an EMBL/GenBank/DDBJ whole genome shotgun (WGS) entry which is preliminary data.</text>
</comment>
<keyword evidence="2" id="KW-1185">Reference proteome</keyword>
<proteinExistence type="predicted"/>
<gene>
    <name evidence="1" type="ORF">ERUC_LOCUS16329</name>
</gene>
<protein>
    <submittedName>
        <fullName evidence="1">Uncharacterized protein</fullName>
    </submittedName>
</protein>
<dbReference type="AlphaFoldDB" id="A0ABC8JW80"/>
<evidence type="ECO:0000313" key="2">
    <source>
        <dbReference type="Proteomes" id="UP001642260"/>
    </source>
</evidence>
<reference evidence="1 2" key="1">
    <citation type="submission" date="2022-03" db="EMBL/GenBank/DDBJ databases">
        <authorList>
            <person name="Macdonald S."/>
            <person name="Ahmed S."/>
            <person name="Newling K."/>
        </authorList>
    </citation>
    <scope>NUCLEOTIDE SEQUENCE [LARGE SCALE GENOMIC DNA]</scope>
</reference>
<dbReference type="Proteomes" id="UP001642260">
    <property type="component" value="Unassembled WGS sequence"/>
</dbReference>
<organism evidence="1 2">
    <name type="scientific">Eruca vesicaria subsp. sativa</name>
    <name type="common">Garden rocket</name>
    <name type="synonym">Eruca sativa</name>
    <dbReference type="NCBI Taxonomy" id="29727"/>
    <lineage>
        <taxon>Eukaryota</taxon>
        <taxon>Viridiplantae</taxon>
        <taxon>Streptophyta</taxon>
        <taxon>Embryophyta</taxon>
        <taxon>Tracheophyta</taxon>
        <taxon>Spermatophyta</taxon>
        <taxon>Magnoliopsida</taxon>
        <taxon>eudicotyledons</taxon>
        <taxon>Gunneridae</taxon>
        <taxon>Pentapetalae</taxon>
        <taxon>rosids</taxon>
        <taxon>malvids</taxon>
        <taxon>Brassicales</taxon>
        <taxon>Brassicaceae</taxon>
        <taxon>Brassiceae</taxon>
        <taxon>Eruca</taxon>
    </lineage>
</organism>
<dbReference type="EMBL" id="CAKOAT010152931">
    <property type="protein sequence ID" value="CAH8344440.1"/>
    <property type="molecule type" value="Genomic_DNA"/>
</dbReference>
<sequence length="107" mass="11823">MCEFMVSCESKKTGFASGVKPHSPIIFTDTVEACNAFAEIFTGSFIAVGLLISGFAYNQAWRAYDSDKLKEKLDLLKLDILAGNKAMDGLNGLVKKWVEKEMTKTFT</sequence>
<name>A0ABC8JW80_ERUVS</name>